<dbReference type="Proteomes" id="UP000663862">
    <property type="component" value="Unassembled WGS sequence"/>
</dbReference>
<proteinExistence type="predicted"/>
<organism evidence="3 4">
    <name type="scientific">Rotaria socialis</name>
    <dbReference type="NCBI Taxonomy" id="392032"/>
    <lineage>
        <taxon>Eukaryota</taxon>
        <taxon>Metazoa</taxon>
        <taxon>Spiralia</taxon>
        <taxon>Gnathifera</taxon>
        <taxon>Rotifera</taxon>
        <taxon>Eurotatoria</taxon>
        <taxon>Bdelloidea</taxon>
        <taxon>Philodinida</taxon>
        <taxon>Philodinidae</taxon>
        <taxon>Rotaria</taxon>
    </lineage>
</organism>
<evidence type="ECO:0000313" key="3">
    <source>
        <dbReference type="EMBL" id="CAF4499033.1"/>
    </source>
</evidence>
<reference evidence="3" key="1">
    <citation type="submission" date="2021-02" db="EMBL/GenBank/DDBJ databases">
        <authorList>
            <person name="Nowell W R."/>
        </authorList>
    </citation>
    <scope>NUCLEOTIDE SEQUENCE</scope>
</reference>
<name>A0A820VEW3_9BILA</name>
<evidence type="ECO:0000313" key="4">
    <source>
        <dbReference type="Proteomes" id="UP000663862"/>
    </source>
</evidence>
<comment type="caution">
    <text evidence="3">The sequence shown here is derived from an EMBL/GenBank/DDBJ whole genome shotgun (WGS) entry which is preliminary data.</text>
</comment>
<dbReference type="AlphaFoldDB" id="A0A820VEW3"/>
<protein>
    <submittedName>
        <fullName evidence="3">Uncharacterized protein</fullName>
    </submittedName>
</protein>
<dbReference type="EMBL" id="CAJNYU010003921">
    <property type="protein sequence ID" value="CAF3712490.1"/>
    <property type="molecule type" value="Genomic_DNA"/>
</dbReference>
<feature type="region of interest" description="Disordered" evidence="1">
    <location>
        <begin position="1"/>
        <end position="50"/>
    </location>
</feature>
<dbReference type="Proteomes" id="UP000663869">
    <property type="component" value="Unassembled WGS sequence"/>
</dbReference>
<dbReference type="EMBL" id="CAJOBQ010001577">
    <property type="protein sequence ID" value="CAF4499033.1"/>
    <property type="molecule type" value="Genomic_DNA"/>
</dbReference>
<accession>A0A820VEW3</accession>
<gene>
    <name evidence="2" type="ORF">FME351_LOCUS28501</name>
    <name evidence="3" type="ORF">TSG867_LOCUS20942</name>
</gene>
<sequence>MPKSSQNAKNKVDSNGDDAVNDKHDGSEDQVAKEGNIENKAIEKKSQPVITTDVMHGQKLEQPSNEKLTAPATTKVEDTDVDDLEAKLKTLRVSYEDLFRAIRDLHSEQNFNDADYKLFCELLDENSNFKSHINKHVRDNKAIEPYELNLEDICLPGTTFQVTTENYSTLFSTAVFNTAAIYAWELPITNAFVTNLCKELEKNDGVKDYRYWLHLQFQDTLREYEDLHEFHFLYIGKNDGKRCKVGTRLKEEYNGIFNNKPSKSQNALSYFLEDLSQNRGYPARACLISKKGTLPMERMVGMVLNIKPGIDFKKKANAINRKGLGVK</sequence>
<evidence type="ECO:0000256" key="1">
    <source>
        <dbReference type="SAM" id="MobiDB-lite"/>
    </source>
</evidence>
<feature type="compositionally biased region" description="Basic and acidic residues" evidence="1">
    <location>
        <begin position="10"/>
        <end position="46"/>
    </location>
</feature>
<evidence type="ECO:0000313" key="2">
    <source>
        <dbReference type="EMBL" id="CAF3712490.1"/>
    </source>
</evidence>